<dbReference type="InterPro" id="IPR036388">
    <property type="entry name" value="WH-like_DNA-bd_sf"/>
</dbReference>
<dbReference type="GO" id="GO:0003700">
    <property type="term" value="F:DNA-binding transcription factor activity"/>
    <property type="evidence" value="ECO:0007669"/>
    <property type="project" value="InterPro"/>
</dbReference>
<dbReference type="InterPro" id="IPR036390">
    <property type="entry name" value="WH_DNA-bd_sf"/>
</dbReference>
<reference evidence="2 3" key="1">
    <citation type="submission" date="2016-10" db="EMBL/GenBank/DDBJ databases">
        <authorList>
            <person name="de Groot N.N."/>
        </authorList>
    </citation>
    <scope>NUCLEOTIDE SEQUENCE [LARGE SCALE GENOMIC DNA]</scope>
    <source>
        <strain evidence="2 3">CGMCC 1.8894</strain>
    </source>
</reference>
<dbReference type="Proteomes" id="UP000198539">
    <property type="component" value="Unassembled WGS sequence"/>
</dbReference>
<sequence length="152" mass="17253">MQQPPLSARFGQQLGVVSTLYRGLIERLLAPHDVTWAQFTLLLHLARRGGPSRISEIAVAIELTQPAVTKVVQKFVNQRLVEVRRDDADARNRLVRITAEGMARLEAMQRSFGPVFVDLLQGWEELDLERLIADLTRLSEKLTALNDAERKR</sequence>
<dbReference type="RefSeq" id="WP_176847319.1">
    <property type="nucleotide sequence ID" value="NZ_CP061501.1"/>
</dbReference>
<feature type="domain" description="HTH marR-type" evidence="1">
    <location>
        <begin position="7"/>
        <end position="140"/>
    </location>
</feature>
<dbReference type="PANTHER" id="PTHR33164">
    <property type="entry name" value="TRANSCRIPTIONAL REGULATOR, MARR FAMILY"/>
    <property type="match status" value="1"/>
</dbReference>
<dbReference type="SMART" id="SM00347">
    <property type="entry name" value="HTH_MARR"/>
    <property type="match status" value="1"/>
</dbReference>
<dbReference type="EMBL" id="FNOM01000021">
    <property type="protein sequence ID" value="SDX78031.1"/>
    <property type="molecule type" value="Genomic_DNA"/>
</dbReference>
<dbReference type="PANTHER" id="PTHR33164:SF57">
    <property type="entry name" value="MARR-FAMILY TRANSCRIPTIONAL REGULATOR"/>
    <property type="match status" value="1"/>
</dbReference>
<name>A0A1H3EH54_9RHOB</name>
<evidence type="ECO:0000313" key="3">
    <source>
        <dbReference type="Proteomes" id="UP000198539"/>
    </source>
</evidence>
<dbReference type="Pfam" id="PF12802">
    <property type="entry name" value="MarR_2"/>
    <property type="match status" value="1"/>
</dbReference>
<gene>
    <name evidence="2" type="ORF">SAMN04488238_12122</name>
</gene>
<proteinExistence type="predicted"/>
<dbReference type="InterPro" id="IPR000835">
    <property type="entry name" value="HTH_MarR-typ"/>
</dbReference>
<dbReference type="AlphaFoldDB" id="A0A1H3EH54"/>
<accession>A0A1H3EH54</accession>
<dbReference type="PROSITE" id="PS50995">
    <property type="entry name" value="HTH_MARR_2"/>
    <property type="match status" value="1"/>
</dbReference>
<protein>
    <submittedName>
        <fullName evidence="2">MarR family protein</fullName>
    </submittedName>
</protein>
<dbReference type="STRING" id="564137.SAMN04488238_12122"/>
<dbReference type="InterPro" id="IPR039422">
    <property type="entry name" value="MarR/SlyA-like"/>
</dbReference>
<evidence type="ECO:0000313" key="2">
    <source>
        <dbReference type="EMBL" id="SDX78031.1"/>
    </source>
</evidence>
<dbReference type="Gene3D" id="1.10.10.10">
    <property type="entry name" value="Winged helix-like DNA-binding domain superfamily/Winged helix DNA-binding domain"/>
    <property type="match status" value="1"/>
</dbReference>
<evidence type="ECO:0000259" key="1">
    <source>
        <dbReference type="PROSITE" id="PS50995"/>
    </source>
</evidence>
<keyword evidence="3" id="KW-1185">Reference proteome</keyword>
<dbReference type="SUPFAM" id="SSF46785">
    <property type="entry name" value="Winged helix' DNA-binding domain"/>
    <property type="match status" value="1"/>
</dbReference>
<dbReference type="GO" id="GO:0006950">
    <property type="term" value="P:response to stress"/>
    <property type="evidence" value="ECO:0007669"/>
    <property type="project" value="TreeGrafter"/>
</dbReference>
<organism evidence="2 3">
    <name type="scientific">Roseicitreum antarcticum</name>
    <dbReference type="NCBI Taxonomy" id="564137"/>
    <lineage>
        <taxon>Bacteria</taxon>
        <taxon>Pseudomonadati</taxon>
        <taxon>Pseudomonadota</taxon>
        <taxon>Alphaproteobacteria</taxon>
        <taxon>Rhodobacterales</taxon>
        <taxon>Paracoccaceae</taxon>
        <taxon>Roseicitreum</taxon>
    </lineage>
</organism>